<proteinExistence type="predicted"/>
<dbReference type="AlphaFoldDB" id="V5TSJ1"/>
<sequence>MSRNMSCRHSEDLSQPPTAQFVESIATTVRAQSGSADVEAVVLRAVARRSDSIDLPDVLELRSLLDVDGAQVDTLEEQVTSIISAIEAELAGWDRREVAA</sequence>
<dbReference type="EMBL" id="CP006885">
    <property type="protein sequence ID" value="AHB67620.1"/>
    <property type="molecule type" value="Genomic_DNA"/>
</dbReference>
<name>V5TSJ1_HALHI</name>
<dbReference type="HOGENOM" id="CLU_2353139_0_0_2"/>
<evidence type="ECO:0000313" key="1">
    <source>
        <dbReference type="EMBL" id="AHB67620.1"/>
    </source>
</evidence>
<dbReference type="Proteomes" id="UP000018572">
    <property type="component" value="Chromosome 2"/>
</dbReference>
<keyword evidence="2" id="KW-1185">Reference proteome</keyword>
<organism evidence="1 2">
    <name type="scientific">Haloarcula hispanica N601</name>
    <dbReference type="NCBI Taxonomy" id="1417673"/>
    <lineage>
        <taxon>Archaea</taxon>
        <taxon>Methanobacteriati</taxon>
        <taxon>Methanobacteriota</taxon>
        <taxon>Stenosarchaea group</taxon>
        <taxon>Halobacteria</taxon>
        <taxon>Halobacteriales</taxon>
        <taxon>Haloarculaceae</taxon>
        <taxon>Haloarcula</taxon>
    </lineage>
</organism>
<gene>
    <name evidence="1" type="ORF">HISP_16360</name>
</gene>
<dbReference type="KEGG" id="hhn:HISP_16360"/>
<protein>
    <submittedName>
        <fullName evidence="1">Uncharacterized protein</fullName>
    </submittedName>
</protein>
<evidence type="ECO:0000313" key="2">
    <source>
        <dbReference type="Proteomes" id="UP000018572"/>
    </source>
</evidence>
<reference evidence="1 2" key="1">
    <citation type="journal article" date="2014" name="Genome Announc.">
        <title>Complete Genome Sequence of the Extremely Halophilic Archaeon Haloarcula hispanica Strain N601.</title>
        <authorList>
            <person name="Ding J.Y."/>
            <person name="Chiang P.W."/>
            <person name="Hong M.J."/>
            <person name="Dyall-Smith M."/>
            <person name="Tang S.L."/>
        </authorList>
    </citation>
    <scope>NUCLEOTIDE SEQUENCE [LARGE SCALE GENOMIC DNA]</scope>
    <source>
        <strain evidence="1 2">N601</strain>
    </source>
</reference>
<accession>V5TSJ1</accession>